<proteinExistence type="predicted"/>
<organism evidence="3 4">
    <name type="scientific">Maricaulis maris (strain MCS10)</name>
    <name type="common">Caulobacter maris</name>
    <dbReference type="NCBI Taxonomy" id="394221"/>
    <lineage>
        <taxon>Bacteria</taxon>
        <taxon>Pseudomonadati</taxon>
        <taxon>Pseudomonadota</taxon>
        <taxon>Alphaproteobacteria</taxon>
        <taxon>Maricaulales</taxon>
        <taxon>Maricaulaceae</taxon>
        <taxon>Maricaulis</taxon>
    </lineage>
</organism>
<name>Q0ALL1_MARMM</name>
<sequence>MASDYVRGEMDIAHQKSTFDGFIAVSVWGSLLTVVSVLYLTLAFAVGMDWLVSLIATAIVGGVLGLALGMKTSWYVTLGGLFVFGLVCGGLVQLFGMAFGG</sequence>
<dbReference type="STRING" id="394221.Mmar10_2546"/>
<evidence type="ECO:0000313" key="3">
    <source>
        <dbReference type="EMBL" id="ABI66832.1"/>
    </source>
</evidence>
<dbReference type="SUPFAM" id="SSF81469">
    <property type="entry name" value="Bacterial aa3 type cytochrome c oxidase subunit IV"/>
    <property type="match status" value="1"/>
</dbReference>
<evidence type="ECO:0000313" key="4">
    <source>
        <dbReference type="Proteomes" id="UP000001964"/>
    </source>
</evidence>
<dbReference type="Pfam" id="PF07835">
    <property type="entry name" value="COX4_pro_2"/>
    <property type="match status" value="1"/>
</dbReference>
<dbReference type="HOGENOM" id="CLU_179936_0_0_5"/>
<dbReference type="KEGG" id="mmr:Mmar10_2546"/>
<accession>Q0ALL1</accession>
<dbReference type="Gene3D" id="1.20.5.160">
    <property type="entry name" value="Bacterial aa3 type cytochrome c oxidase subunit IV"/>
    <property type="match status" value="1"/>
</dbReference>
<feature type="domain" description="Cytochrome c oxidase subunit IV bacterial aa3 type" evidence="2">
    <location>
        <begin position="7"/>
        <end position="44"/>
    </location>
</feature>
<dbReference type="AlphaFoldDB" id="Q0ALL1"/>
<dbReference type="EMBL" id="CP000449">
    <property type="protein sequence ID" value="ABI66832.1"/>
    <property type="molecule type" value="Genomic_DNA"/>
</dbReference>
<keyword evidence="1" id="KW-1133">Transmembrane helix</keyword>
<evidence type="ECO:0000259" key="2">
    <source>
        <dbReference type="Pfam" id="PF07835"/>
    </source>
</evidence>
<dbReference type="InterPro" id="IPR012422">
    <property type="entry name" value="Cyt_c_oxidase_su4_bac-aa3"/>
</dbReference>
<keyword evidence="4" id="KW-1185">Reference proteome</keyword>
<protein>
    <submittedName>
        <fullName evidence="3">Aa3 type cytochrome c oxidase subunit IV</fullName>
    </submittedName>
</protein>
<feature type="transmembrane region" description="Helical" evidence="1">
    <location>
        <begin position="75"/>
        <end position="99"/>
    </location>
</feature>
<keyword evidence="1" id="KW-0812">Transmembrane</keyword>
<keyword evidence="1" id="KW-0472">Membrane</keyword>
<gene>
    <name evidence="3" type="ordered locus">Mmar10_2546</name>
</gene>
<dbReference type="Proteomes" id="UP000001964">
    <property type="component" value="Chromosome"/>
</dbReference>
<evidence type="ECO:0000256" key="1">
    <source>
        <dbReference type="SAM" id="Phobius"/>
    </source>
</evidence>
<feature type="transmembrane region" description="Helical" evidence="1">
    <location>
        <begin position="21"/>
        <end position="44"/>
    </location>
</feature>
<dbReference type="InterPro" id="IPR036596">
    <property type="entry name" value="Cyt-C_aa3_sf"/>
</dbReference>
<dbReference type="eggNOG" id="ENOG5031BFP">
    <property type="taxonomic scope" value="Bacteria"/>
</dbReference>
<dbReference type="RefSeq" id="WP_011644476.1">
    <property type="nucleotide sequence ID" value="NC_008347.1"/>
</dbReference>
<feature type="transmembrane region" description="Helical" evidence="1">
    <location>
        <begin position="50"/>
        <end position="68"/>
    </location>
</feature>
<reference evidence="3 4" key="1">
    <citation type="submission" date="2006-08" db="EMBL/GenBank/DDBJ databases">
        <title>Complete sequence of Maricaulis maris MCS10.</title>
        <authorList>
            <consortium name="US DOE Joint Genome Institute"/>
            <person name="Copeland A."/>
            <person name="Lucas S."/>
            <person name="Lapidus A."/>
            <person name="Barry K."/>
            <person name="Detter J.C."/>
            <person name="Glavina del Rio T."/>
            <person name="Hammon N."/>
            <person name="Israni S."/>
            <person name="Dalin E."/>
            <person name="Tice H."/>
            <person name="Pitluck S."/>
            <person name="Saunders E."/>
            <person name="Brettin T."/>
            <person name="Bruce D."/>
            <person name="Han C."/>
            <person name="Tapia R."/>
            <person name="Gilna P."/>
            <person name="Schmutz J."/>
            <person name="Larimer F."/>
            <person name="Land M."/>
            <person name="Hauser L."/>
            <person name="Kyrpides N."/>
            <person name="Mikhailova N."/>
            <person name="Viollier P."/>
            <person name="Stephens C."/>
            <person name="Richardson P."/>
        </authorList>
    </citation>
    <scope>NUCLEOTIDE SEQUENCE [LARGE SCALE GENOMIC DNA]</scope>
    <source>
        <strain evidence="3 4">MCS10</strain>
    </source>
</reference>